<reference evidence="4 5" key="1">
    <citation type="journal article" date="2010" name="Nature">
        <title>Perigord black truffle genome uncovers evolutionary origins and mechanisms of symbiosis.</title>
        <authorList>
            <person name="Martin F."/>
            <person name="Kohler A."/>
            <person name="Murat C."/>
            <person name="Balestrini R."/>
            <person name="Coutinho P.M."/>
            <person name="Jaillon O."/>
            <person name="Montanini B."/>
            <person name="Morin E."/>
            <person name="Noel B."/>
            <person name="Percudani R."/>
            <person name="Porcel B."/>
            <person name="Rubini A."/>
            <person name="Amicucci A."/>
            <person name="Amselem J."/>
            <person name="Anthouard V."/>
            <person name="Arcioni S."/>
            <person name="Artiguenave F."/>
            <person name="Aury J.M."/>
            <person name="Ballario P."/>
            <person name="Bolchi A."/>
            <person name="Brenna A."/>
            <person name="Brun A."/>
            <person name="Buee M."/>
            <person name="Cantarel B."/>
            <person name="Chevalier G."/>
            <person name="Couloux A."/>
            <person name="Da Silva C."/>
            <person name="Denoeud F."/>
            <person name="Duplessis S."/>
            <person name="Ghignone S."/>
            <person name="Hilselberger B."/>
            <person name="Iotti M."/>
            <person name="Marcais B."/>
            <person name="Mello A."/>
            <person name="Miranda M."/>
            <person name="Pacioni G."/>
            <person name="Quesneville H."/>
            <person name="Riccioni C."/>
            <person name="Ruotolo R."/>
            <person name="Splivallo R."/>
            <person name="Stocchi V."/>
            <person name="Tisserant E."/>
            <person name="Viscomi A.R."/>
            <person name="Zambonelli A."/>
            <person name="Zampieri E."/>
            <person name="Henrissat B."/>
            <person name="Lebrun M.H."/>
            <person name="Paolocci F."/>
            <person name="Bonfante P."/>
            <person name="Ottonello S."/>
            <person name="Wincker P."/>
        </authorList>
    </citation>
    <scope>NUCLEOTIDE SEQUENCE [LARGE SCALE GENOMIC DNA]</scope>
    <source>
        <strain evidence="4 5">Mel28</strain>
    </source>
</reference>
<feature type="compositionally biased region" description="Basic and acidic residues" evidence="2">
    <location>
        <begin position="265"/>
        <end position="332"/>
    </location>
</feature>
<feature type="region of interest" description="Disordered" evidence="2">
    <location>
        <begin position="153"/>
        <end position="208"/>
    </location>
</feature>
<dbReference type="STRING" id="656061.D5GAL6"/>
<dbReference type="InterPro" id="IPR036872">
    <property type="entry name" value="CH_dom_sf"/>
</dbReference>
<name>D5GAL6_TUBMM</name>
<dbReference type="InParanoid" id="D5GAL6"/>
<dbReference type="PANTHER" id="PTHR47385:SF14">
    <property type="entry name" value="TRANSGELIN"/>
    <property type="match status" value="1"/>
</dbReference>
<sequence length="629" mass="72125">MASVSSLDRDLSRLRLGKYTPQASQEIKDWITATLNENLGNEDLMLVLRDGSILCRLANLLGESPQIRFKKSAMPFVQMENISHFLSFVARPPVSLPPHDLFLTVDLYEQKDPAQVCQCITSYSRIAHKLKPGTFPTTIGGLKVTAQLSPQLSGGAGSSWTGGSRKVSGGSAGRGGGGSIVSGYSGSSSTARPSVPPRKAAVSTWSKSSDETATLPAWNIAQYGYIGGASQGNQGISFGARRQITNNPAVKSTTATSPPPTMSFAEKRREEGAKKREAEAQEERKRELQAADERRRAIEEADRWRKEEERTAIEQERRRWKEEEEKRRLWQREQDNKRELERKREEFAFERREEEARRVRDREAQLRLDREKKERERERERIRQLERELEKARERERIYEAEKEERRRQDTERMRRDAQEMAIRKHRTGEPPSTPSPSKANFIRSHRTGDRDRDQESERMFLQTWQNDNTPPPQTPPRHQQVGSPIPQPRALPTPPPRKLPPAPIANHNTSVNHSTSNAYYAAEPMQPSRSWETNDDALDPDYEREELEKQQAYKWASMSLLERERERERQRQKEWEANQREVEQRVPIAATEDVAWDVNQYGYLGGANQGKMGVAFGARRQIIGPRGR</sequence>
<dbReference type="AlphaFoldDB" id="D5GAL6"/>
<feature type="region of interest" description="Disordered" evidence="2">
    <location>
        <begin position="247"/>
        <end position="332"/>
    </location>
</feature>
<feature type="compositionally biased region" description="Basic and acidic residues" evidence="2">
    <location>
        <begin position="389"/>
        <end position="423"/>
    </location>
</feature>
<dbReference type="HOGENOM" id="CLU_024074_0_0_1"/>
<dbReference type="PANTHER" id="PTHR47385">
    <property type="entry name" value="CALPONIN"/>
    <property type="match status" value="1"/>
</dbReference>
<dbReference type="RefSeq" id="XP_002837368.1">
    <property type="nucleotide sequence ID" value="XM_002837322.1"/>
</dbReference>
<accession>D5GAL6</accession>
<dbReference type="eggNOG" id="KOG2046">
    <property type="taxonomic scope" value="Eukaryota"/>
</dbReference>
<feature type="coiled-coil region" evidence="1">
    <location>
        <begin position="559"/>
        <end position="586"/>
    </location>
</feature>
<feature type="region of interest" description="Disordered" evidence="2">
    <location>
        <begin position="389"/>
        <end position="542"/>
    </location>
</feature>
<dbReference type="KEGG" id="tml:GSTUM_00003673001"/>
<dbReference type="Proteomes" id="UP000006911">
    <property type="component" value="Unassembled WGS sequence"/>
</dbReference>
<dbReference type="GO" id="GO:0007015">
    <property type="term" value="P:actin filament organization"/>
    <property type="evidence" value="ECO:0007669"/>
    <property type="project" value="TreeGrafter"/>
</dbReference>
<keyword evidence="5" id="KW-1185">Reference proteome</keyword>
<dbReference type="Pfam" id="PF00307">
    <property type="entry name" value="CH"/>
    <property type="match status" value="1"/>
</dbReference>
<dbReference type="GeneID" id="9187726"/>
<dbReference type="SUPFAM" id="SSF47576">
    <property type="entry name" value="Calponin-homology domain, CH-domain"/>
    <property type="match status" value="1"/>
</dbReference>
<dbReference type="GO" id="GO:0015629">
    <property type="term" value="C:actin cytoskeleton"/>
    <property type="evidence" value="ECO:0007669"/>
    <property type="project" value="TreeGrafter"/>
</dbReference>
<evidence type="ECO:0000313" key="5">
    <source>
        <dbReference type="Proteomes" id="UP000006911"/>
    </source>
</evidence>
<organism evidence="4 5">
    <name type="scientific">Tuber melanosporum (strain Mel28)</name>
    <name type="common">Perigord black truffle</name>
    <dbReference type="NCBI Taxonomy" id="656061"/>
    <lineage>
        <taxon>Eukaryota</taxon>
        <taxon>Fungi</taxon>
        <taxon>Dikarya</taxon>
        <taxon>Ascomycota</taxon>
        <taxon>Pezizomycotina</taxon>
        <taxon>Pezizomycetes</taxon>
        <taxon>Pezizales</taxon>
        <taxon>Tuberaceae</taxon>
        <taxon>Tuber</taxon>
    </lineage>
</organism>
<feature type="compositionally biased region" description="Gly residues" evidence="2">
    <location>
        <begin position="170"/>
        <end position="180"/>
    </location>
</feature>
<dbReference type="InterPro" id="IPR003096">
    <property type="entry name" value="SM22_calponin"/>
</dbReference>
<keyword evidence="1" id="KW-0175">Coiled coil</keyword>
<dbReference type="InterPro" id="IPR050606">
    <property type="entry name" value="Calponin-like"/>
</dbReference>
<feature type="compositionally biased region" description="Pro residues" evidence="2">
    <location>
        <begin position="486"/>
        <end position="504"/>
    </location>
</feature>
<gene>
    <name evidence="4" type="ORF">GSTUM_00003673001</name>
</gene>
<evidence type="ECO:0000256" key="2">
    <source>
        <dbReference type="SAM" id="MobiDB-lite"/>
    </source>
</evidence>
<dbReference type="Gene3D" id="1.10.418.10">
    <property type="entry name" value="Calponin-like domain"/>
    <property type="match status" value="1"/>
</dbReference>
<evidence type="ECO:0000256" key="1">
    <source>
        <dbReference type="SAM" id="Coils"/>
    </source>
</evidence>
<dbReference type="PRINTS" id="PR00888">
    <property type="entry name" value="SM22CALPONIN"/>
</dbReference>
<proteinExistence type="predicted"/>
<feature type="domain" description="Calponin-homology (CH)" evidence="3">
    <location>
        <begin position="21"/>
        <end position="127"/>
    </location>
</feature>
<feature type="compositionally biased region" description="Low complexity" evidence="2">
    <location>
        <begin position="158"/>
        <end position="169"/>
    </location>
</feature>
<dbReference type="InterPro" id="IPR001715">
    <property type="entry name" value="CH_dom"/>
</dbReference>
<feature type="compositionally biased region" description="Basic and acidic residues" evidence="2">
    <location>
        <begin position="447"/>
        <end position="459"/>
    </location>
</feature>
<dbReference type="SMART" id="SM00033">
    <property type="entry name" value="CH"/>
    <property type="match status" value="1"/>
</dbReference>
<dbReference type="EMBL" id="FN430079">
    <property type="protein sequence ID" value="CAZ81559.1"/>
    <property type="molecule type" value="Genomic_DNA"/>
</dbReference>
<evidence type="ECO:0000313" key="4">
    <source>
        <dbReference type="EMBL" id="CAZ81559.1"/>
    </source>
</evidence>
<feature type="compositionally biased region" description="Low complexity" evidence="2">
    <location>
        <begin position="505"/>
        <end position="518"/>
    </location>
</feature>
<dbReference type="OMA" id="HFLHACQ"/>
<dbReference type="GO" id="GO:0051015">
    <property type="term" value="F:actin filament binding"/>
    <property type="evidence" value="ECO:0007669"/>
    <property type="project" value="TreeGrafter"/>
</dbReference>
<evidence type="ECO:0000259" key="3">
    <source>
        <dbReference type="PROSITE" id="PS50021"/>
    </source>
</evidence>
<dbReference type="PROSITE" id="PS50021">
    <property type="entry name" value="CH"/>
    <property type="match status" value="1"/>
</dbReference>
<protein>
    <submittedName>
        <fullName evidence="4">(Perigord truffle) hypothetical protein</fullName>
    </submittedName>
</protein>